<feature type="transmembrane region" description="Helical" evidence="1">
    <location>
        <begin position="24"/>
        <end position="44"/>
    </location>
</feature>
<keyword evidence="3" id="KW-1185">Reference proteome</keyword>
<comment type="caution">
    <text evidence="2">The sequence shown here is derived from an EMBL/GenBank/DDBJ whole genome shotgun (WGS) entry which is preliminary data.</text>
</comment>
<evidence type="ECO:0000313" key="3">
    <source>
        <dbReference type="Proteomes" id="UP000006329"/>
    </source>
</evidence>
<evidence type="ECO:0000313" key="2">
    <source>
        <dbReference type="EMBL" id="EKO35383.1"/>
    </source>
</evidence>
<name>A0A0E2BV19_9LEPT</name>
<keyword evidence="1" id="KW-0472">Membrane</keyword>
<organism evidence="2 3">
    <name type="scientific">Leptospira santarosai str. MOR084</name>
    <dbReference type="NCBI Taxonomy" id="1049984"/>
    <lineage>
        <taxon>Bacteria</taxon>
        <taxon>Pseudomonadati</taxon>
        <taxon>Spirochaetota</taxon>
        <taxon>Spirochaetia</taxon>
        <taxon>Leptospirales</taxon>
        <taxon>Leptospiraceae</taxon>
        <taxon>Leptospira</taxon>
    </lineage>
</organism>
<keyword evidence="1" id="KW-0812">Transmembrane</keyword>
<gene>
    <name evidence="2" type="ORF">LEP1GSC179_0921</name>
</gene>
<proteinExistence type="predicted"/>
<evidence type="ECO:0000256" key="1">
    <source>
        <dbReference type="SAM" id="Phobius"/>
    </source>
</evidence>
<protein>
    <submittedName>
        <fullName evidence="2">Uncharacterized protein</fullName>
    </submittedName>
</protein>
<accession>A0A0E2BV19</accession>
<sequence>MISTNNDGKLNIRSHGFNTLEDSLFAMNIMILISMVLSLDALGYF</sequence>
<dbReference type="AlphaFoldDB" id="A0A0E2BV19"/>
<keyword evidence="1" id="KW-1133">Transmembrane helix</keyword>
<dbReference type="Proteomes" id="UP000006329">
    <property type="component" value="Unassembled WGS sequence"/>
</dbReference>
<dbReference type="EMBL" id="AHON02000013">
    <property type="protein sequence ID" value="EKO35383.1"/>
    <property type="molecule type" value="Genomic_DNA"/>
</dbReference>
<reference evidence="2" key="1">
    <citation type="submission" date="2012-10" db="EMBL/GenBank/DDBJ databases">
        <authorList>
            <person name="Harkins D.M."/>
            <person name="Durkin A.S."/>
            <person name="Brinkac L.M."/>
            <person name="Haft D.H."/>
            <person name="Selengut J.D."/>
            <person name="Sanka R."/>
            <person name="DePew J."/>
            <person name="Purushe J."/>
            <person name="Matthias M.A."/>
            <person name="Vinetz J.M."/>
            <person name="Sutton G.G."/>
            <person name="Nierman W.C."/>
            <person name="Fouts D.E."/>
        </authorList>
    </citation>
    <scope>NUCLEOTIDE SEQUENCE [LARGE SCALE GENOMIC DNA]</scope>
    <source>
        <strain evidence="2">MOR084</strain>
    </source>
</reference>